<dbReference type="Pfam" id="PF16757">
    <property type="entry name" value="Fucosidase_C"/>
    <property type="match status" value="1"/>
</dbReference>
<reference evidence="10" key="1">
    <citation type="journal article" date="2019" name="Int. J. Syst. Evol. Microbiol.">
        <title>The Global Catalogue of Microorganisms (GCM) 10K type strain sequencing project: providing services to taxonomists for standard genome sequencing and annotation.</title>
        <authorList>
            <consortium name="The Broad Institute Genomics Platform"/>
            <consortium name="The Broad Institute Genome Sequencing Center for Infectious Disease"/>
            <person name="Wu L."/>
            <person name="Ma J."/>
        </authorList>
    </citation>
    <scope>NUCLEOTIDE SEQUENCE [LARGE SCALE GENOMIC DNA]</scope>
    <source>
        <strain evidence="10">JCM 14303</strain>
    </source>
</reference>
<evidence type="ECO:0000259" key="8">
    <source>
        <dbReference type="Pfam" id="PF16757"/>
    </source>
</evidence>
<dbReference type="EMBL" id="BAAANC010000001">
    <property type="protein sequence ID" value="GAA1520650.1"/>
    <property type="molecule type" value="Genomic_DNA"/>
</dbReference>
<name>A0ABP4LC74_9ACTN</name>
<feature type="domain" description="Alpha-L-fucosidase C-terminal" evidence="8">
    <location>
        <begin position="400"/>
        <end position="474"/>
    </location>
</feature>
<protein>
    <recommendedName>
        <fullName evidence="3">alpha-L-fucosidase</fullName>
        <ecNumber evidence="3">3.2.1.51</ecNumber>
    </recommendedName>
</protein>
<comment type="caution">
    <text evidence="9">The sequence shown here is derived from an EMBL/GenBank/DDBJ whole genome shotgun (WGS) entry which is preliminary data.</text>
</comment>
<gene>
    <name evidence="9" type="ORF">GCM10009741_21780</name>
</gene>
<dbReference type="RefSeq" id="WP_344172639.1">
    <property type="nucleotide sequence ID" value="NZ_BAAANC010000001.1"/>
</dbReference>
<accession>A0ABP4LC74</accession>
<dbReference type="InterPro" id="IPR016286">
    <property type="entry name" value="FUC_metazoa-typ"/>
</dbReference>
<dbReference type="EC" id="3.2.1.51" evidence="3"/>
<evidence type="ECO:0000256" key="1">
    <source>
        <dbReference type="ARBA" id="ARBA00004071"/>
    </source>
</evidence>
<evidence type="ECO:0000256" key="4">
    <source>
        <dbReference type="ARBA" id="ARBA00022729"/>
    </source>
</evidence>
<organism evidence="9 10">
    <name type="scientific">Kribbella lupini</name>
    <dbReference type="NCBI Taxonomy" id="291602"/>
    <lineage>
        <taxon>Bacteria</taxon>
        <taxon>Bacillati</taxon>
        <taxon>Actinomycetota</taxon>
        <taxon>Actinomycetes</taxon>
        <taxon>Propionibacteriales</taxon>
        <taxon>Kribbellaceae</taxon>
        <taxon>Kribbella</taxon>
    </lineage>
</organism>
<evidence type="ECO:0000256" key="2">
    <source>
        <dbReference type="ARBA" id="ARBA00007951"/>
    </source>
</evidence>
<dbReference type="SMART" id="SM00812">
    <property type="entry name" value="Alpha_L_fucos"/>
    <property type="match status" value="1"/>
</dbReference>
<dbReference type="Proteomes" id="UP001500363">
    <property type="component" value="Unassembled WGS sequence"/>
</dbReference>
<evidence type="ECO:0000313" key="9">
    <source>
        <dbReference type="EMBL" id="GAA1520650.1"/>
    </source>
</evidence>
<evidence type="ECO:0000256" key="3">
    <source>
        <dbReference type="ARBA" id="ARBA00012662"/>
    </source>
</evidence>
<keyword evidence="6" id="KW-0326">Glycosidase</keyword>
<evidence type="ECO:0000313" key="10">
    <source>
        <dbReference type="Proteomes" id="UP001500363"/>
    </source>
</evidence>
<keyword evidence="10" id="KW-1185">Reference proteome</keyword>
<dbReference type="InterPro" id="IPR057739">
    <property type="entry name" value="Glyco_hydro_29_N"/>
</dbReference>
<proteinExistence type="inferred from homology"/>
<dbReference type="PANTHER" id="PTHR10030:SF37">
    <property type="entry name" value="ALPHA-L-FUCOSIDASE-RELATED"/>
    <property type="match status" value="1"/>
</dbReference>
<comment type="function">
    <text evidence="1">Alpha-L-fucosidase is responsible for hydrolyzing the alpha-1,6-linked fucose joined to the reducing-end N-acetylglucosamine of the carbohydrate moieties of glycoproteins.</text>
</comment>
<dbReference type="SUPFAM" id="SSF51445">
    <property type="entry name" value="(Trans)glycosidases"/>
    <property type="match status" value="1"/>
</dbReference>
<evidence type="ECO:0000259" key="7">
    <source>
        <dbReference type="Pfam" id="PF01120"/>
    </source>
</evidence>
<dbReference type="PANTHER" id="PTHR10030">
    <property type="entry name" value="ALPHA-L-FUCOSIDASE"/>
    <property type="match status" value="1"/>
</dbReference>
<keyword evidence="5" id="KW-0378">Hydrolase</keyword>
<dbReference type="InterPro" id="IPR000933">
    <property type="entry name" value="Glyco_hydro_29"/>
</dbReference>
<dbReference type="InterPro" id="IPR031919">
    <property type="entry name" value="Fucosidase_C"/>
</dbReference>
<dbReference type="InterPro" id="IPR013780">
    <property type="entry name" value="Glyco_hydro_b"/>
</dbReference>
<feature type="domain" description="Glycoside hydrolase family 29 N-terminal" evidence="7">
    <location>
        <begin position="3"/>
        <end position="367"/>
    </location>
</feature>
<dbReference type="Pfam" id="PF01120">
    <property type="entry name" value="Alpha_L_fucos"/>
    <property type="match status" value="1"/>
</dbReference>
<dbReference type="InterPro" id="IPR017853">
    <property type="entry name" value="GH"/>
</dbReference>
<dbReference type="Gene3D" id="2.60.40.1180">
    <property type="entry name" value="Golgi alpha-mannosidase II"/>
    <property type="match status" value="1"/>
</dbReference>
<sequence length="476" mass="53815">MPFDASFESLTAFECPDWFRDAKFGIWSHWGAQSVPRYGDWYARNMYREGSDQYRYHLRTYGHPSEFGYKDLVRLWRAERFDPHELMDRFVAAGAKYFVAQAAHHDHFFNYASDVNRWNSVRMGPGKDIVALWKAAADDRGLPFGLTEHLGATFSWTAVNKGADRFGRYAGVPYDGTDPAYQDLYLDNSEYLPAEDVDVPDPWYATEPAWHEYWLAAVTEMIDKYQPDLLYTDGPLPFGEADYGPGLRAVAHLYNTSAKVHGASRAVYQQKDRRPEVSAVGVMDIERSQTRAIHPTPWQTDTSVGDWFYNVRDVYKTAGHVVELLVDIVSKNGNLLLNVPQLPDGTIDSECEQLLEDVGAWMRVCGEGIYGTRPFRVSGEGTSSVVVKGFTEDRVSWTSADFRFTRRGNTLYAFQLAWPADGRSVIRSLVDHETVTEVRLLGHGPVPFEQSYGVLTVRLPDTAPLEVANCLAITLA</sequence>
<dbReference type="PIRSF" id="PIRSF001092">
    <property type="entry name" value="Alpha-L-fucosidase"/>
    <property type="match status" value="1"/>
</dbReference>
<keyword evidence="4" id="KW-0732">Signal</keyword>
<evidence type="ECO:0000256" key="5">
    <source>
        <dbReference type="ARBA" id="ARBA00022801"/>
    </source>
</evidence>
<comment type="similarity">
    <text evidence="2">Belongs to the glycosyl hydrolase 29 family.</text>
</comment>
<dbReference type="Gene3D" id="3.20.20.80">
    <property type="entry name" value="Glycosidases"/>
    <property type="match status" value="1"/>
</dbReference>
<evidence type="ECO:0000256" key="6">
    <source>
        <dbReference type="ARBA" id="ARBA00023295"/>
    </source>
</evidence>